<evidence type="ECO:0000313" key="8">
    <source>
        <dbReference type="Proteomes" id="UP000551758"/>
    </source>
</evidence>
<dbReference type="EMBL" id="JACDTQ010001515">
    <property type="protein sequence ID" value="KAF5922128.1"/>
    <property type="molecule type" value="Genomic_DNA"/>
</dbReference>
<keyword evidence="2" id="KW-0479">Metal-binding</keyword>
<comment type="cofactor">
    <cofactor evidence="1">
        <name>Fe cation</name>
        <dbReference type="ChEBI" id="CHEBI:24875"/>
    </cofactor>
</comment>
<evidence type="ECO:0000256" key="5">
    <source>
        <dbReference type="ARBA" id="ARBA00039857"/>
    </source>
</evidence>
<comment type="similarity">
    <text evidence="4">Belongs to the PhyH family. PHYHD1 subfamily.</text>
</comment>
<dbReference type="Pfam" id="PF05721">
    <property type="entry name" value="PhyH"/>
    <property type="match status" value="1"/>
</dbReference>
<gene>
    <name evidence="7" type="ORF">HPG69_017906</name>
</gene>
<evidence type="ECO:0000256" key="2">
    <source>
        <dbReference type="ARBA" id="ARBA00022723"/>
    </source>
</evidence>
<evidence type="ECO:0000256" key="1">
    <source>
        <dbReference type="ARBA" id="ARBA00001962"/>
    </source>
</evidence>
<dbReference type="InterPro" id="IPR008775">
    <property type="entry name" value="Phytyl_CoA_dOase-like"/>
</dbReference>
<proteinExistence type="inferred from homology"/>
<keyword evidence="3" id="KW-0408">Iron</keyword>
<evidence type="ECO:0000256" key="3">
    <source>
        <dbReference type="ARBA" id="ARBA00023004"/>
    </source>
</evidence>
<reference evidence="7 8" key="1">
    <citation type="journal article" date="2020" name="Mol. Biol. Evol.">
        <title>Interspecific Gene Flow and the Evolution of Specialization in Black and White Rhinoceros.</title>
        <authorList>
            <person name="Moodley Y."/>
            <person name="Westbury M.V."/>
            <person name="Russo I.M."/>
            <person name="Gopalakrishnan S."/>
            <person name="Rakotoarivelo A."/>
            <person name="Olsen R.A."/>
            <person name="Prost S."/>
            <person name="Tunstall T."/>
            <person name="Ryder O.A."/>
            <person name="Dalen L."/>
            <person name="Bruford M.W."/>
        </authorList>
    </citation>
    <scope>NUCLEOTIDE SEQUENCE [LARGE SCALE GENOMIC DNA]</scope>
    <source>
        <strain evidence="7">SBR-YM</strain>
        <tissue evidence="7">Skin</tissue>
    </source>
</reference>
<comment type="function">
    <text evidence="6">2-oxoglutarate(2OG)-dependent dioxygenase that catalyzes the conversion of 2-oxoglutarate to succinate and CO(2) in an iron-dependent manner. However, does not couple 2OG turnover to the hydroxylation of acyl-coenzyme A derivatives, implying that it is not directly involved in phytanoyl coenzyme-A metabolism. Does not show detectable activity towards fatty acid CoA thioesters.</text>
</comment>
<protein>
    <recommendedName>
        <fullName evidence="5">Phytanoyl-CoA dioxygenase domain-containing protein 1</fullName>
    </recommendedName>
</protein>
<dbReference type="GO" id="GO:0046872">
    <property type="term" value="F:metal ion binding"/>
    <property type="evidence" value="ECO:0007669"/>
    <property type="project" value="UniProtKB-KW"/>
</dbReference>
<comment type="caution">
    <text evidence="7">The sequence shown here is derived from an EMBL/GenBank/DDBJ whole genome shotgun (WGS) entry which is preliminary data.</text>
</comment>
<dbReference type="Proteomes" id="UP000551758">
    <property type="component" value="Unassembled WGS sequence"/>
</dbReference>
<keyword evidence="8" id="KW-1185">Reference proteome</keyword>
<evidence type="ECO:0000256" key="6">
    <source>
        <dbReference type="ARBA" id="ARBA00045487"/>
    </source>
</evidence>
<dbReference type="SUPFAM" id="SSF51197">
    <property type="entry name" value="Clavaminate synthase-like"/>
    <property type="match status" value="1"/>
</dbReference>
<accession>A0A7J7F2P5</accession>
<dbReference type="AlphaFoldDB" id="A0A7J7F2P5"/>
<name>A0A7J7F2P5_DICBM</name>
<dbReference type="Gene3D" id="2.60.120.620">
    <property type="entry name" value="q2cbj1_9rhob like domain"/>
    <property type="match status" value="1"/>
</dbReference>
<dbReference type="PANTHER" id="PTHR20883">
    <property type="entry name" value="PHYTANOYL-COA DIOXYGENASE DOMAIN CONTAINING 1"/>
    <property type="match status" value="1"/>
</dbReference>
<dbReference type="PANTHER" id="PTHR20883:SF15">
    <property type="entry name" value="PHYTANOYL-COA DIOXYGENASE DOMAIN-CONTAINING PROTEIN 1"/>
    <property type="match status" value="1"/>
</dbReference>
<sequence length="71" mass="7968">MYIFKVSVPCSPGSGDLILFHGQVVHKSEQNFSDGSRHAYAFHLMEASGTVWSPENWLQPTAELPFPLLYT</sequence>
<evidence type="ECO:0000313" key="7">
    <source>
        <dbReference type="EMBL" id="KAF5922128.1"/>
    </source>
</evidence>
<organism evidence="7 8">
    <name type="scientific">Diceros bicornis minor</name>
    <name type="common">South-central black rhinoceros</name>
    <dbReference type="NCBI Taxonomy" id="77932"/>
    <lineage>
        <taxon>Eukaryota</taxon>
        <taxon>Metazoa</taxon>
        <taxon>Chordata</taxon>
        <taxon>Craniata</taxon>
        <taxon>Vertebrata</taxon>
        <taxon>Euteleostomi</taxon>
        <taxon>Mammalia</taxon>
        <taxon>Eutheria</taxon>
        <taxon>Laurasiatheria</taxon>
        <taxon>Perissodactyla</taxon>
        <taxon>Rhinocerotidae</taxon>
        <taxon>Diceros</taxon>
    </lineage>
</organism>
<evidence type="ECO:0000256" key="4">
    <source>
        <dbReference type="ARBA" id="ARBA00038356"/>
    </source>
</evidence>